<sequence>MPLVGLLPLCVVSLHGLVHVLFHVHNACASNAGSRSATRRHVDYGRTYVVRPKGRHRATIVWLHGLGDNGARCHLCILIYGVKERQGMEQIKWICPTAPTRPVALFGGFPCTAWFDVADPSQDGPDDADGLEASAAHIANLLSSEPADGIAFDVSIVVLLVKYTDSTGIPSSLPPSDRHSKTWNRWVQYGCRDCLVFCFLLRTWKIRKWRPISHKPQCGRWSQRLASLFQELEDQGGKLTGSCKASCLLATLAVSWNRYRDGVVPYKQGERSAETLRMSGFRNLTFKAYNGLEHYTIPDEMDAVSKWLTARLRLDGSRA</sequence>
<dbReference type="AlphaFoldDB" id="A0A4S8IK90"/>
<dbReference type="PANTHER" id="PTHR46234">
    <property type="entry name" value="ALPHA/BETA-HYDROLASES SUPERFAMILY PROTEIN"/>
    <property type="match status" value="1"/>
</dbReference>
<comment type="caution">
    <text evidence="3">The sequence shown here is derived from an EMBL/GenBank/DDBJ whole genome shotgun (WGS) entry which is preliminary data.</text>
</comment>
<evidence type="ECO:0000259" key="2">
    <source>
        <dbReference type="Pfam" id="PF02230"/>
    </source>
</evidence>
<organism evidence="3 4">
    <name type="scientific">Musa balbisiana</name>
    <name type="common">Banana</name>
    <dbReference type="NCBI Taxonomy" id="52838"/>
    <lineage>
        <taxon>Eukaryota</taxon>
        <taxon>Viridiplantae</taxon>
        <taxon>Streptophyta</taxon>
        <taxon>Embryophyta</taxon>
        <taxon>Tracheophyta</taxon>
        <taxon>Spermatophyta</taxon>
        <taxon>Magnoliopsida</taxon>
        <taxon>Liliopsida</taxon>
        <taxon>Zingiberales</taxon>
        <taxon>Musaceae</taxon>
        <taxon>Musa</taxon>
    </lineage>
</organism>
<evidence type="ECO:0000313" key="4">
    <source>
        <dbReference type="Proteomes" id="UP000317650"/>
    </source>
</evidence>
<gene>
    <name evidence="3" type="ORF">C4D60_Mb06t03050</name>
</gene>
<dbReference type="InterPro" id="IPR029058">
    <property type="entry name" value="AB_hydrolase_fold"/>
</dbReference>
<proteinExistence type="predicted"/>
<name>A0A4S8IK90_MUSBA</name>
<reference evidence="3 4" key="1">
    <citation type="journal article" date="2019" name="Nat. Plants">
        <title>Genome sequencing of Musa balbisiana reveals subgenome evolution and function divergence in polyploid bananas.</title>
        <authorList>
            <person name="Yao X."/>
        </authorList>
    </citation>
    <scope>NUCLEOTIDE SEQUENCE [LARGE SCALE GENOMIC DNA]</scope>
    <source>
        <strain evidence="4">cv. DH-PKW</strain>
        <tissue evidence="3">Leaves</tissue>
    </source>
</reference>
<dbReference type="EMBL" id="PYDT01000009">
    <property type="protein sequence ID" value="THU48823.1"/>
    <property type="molecule type" value="Genomic_DNA"/>
</dbReference>
<dbReference type="SUPFAM" id="SSF53474">
    <property type="entry name" value="alpha/beta-Hydrolases"/>
    <property type="match status" value="1"/>
</dbReference>
<dbReference type="Proteomes" id="UP000317650">
    <property type="component" value="Chromosome 6"/>
</dbReference>
<protein>
    <recommendedName>
        <fullName evidence="2">Phospholipase/carboxylesterase/thioesterase domain-containing protein</fullName>
    </recommendedName>
</protein>
<dbReference type="STRING" id="52838.A0A4S8IK90"/>
<keyword evidence="4" id="KW-1185">Reference proteome</keyword>
<dbReference type="Pfam" id="PF02230">
    <property type="entry name" value="Abhydrolase_2"/>
    <property type="match status" value="1"/>
</dbReference>
<dbReference type="Gene3D" id="3.40.50.1820">
    <property type="entry name" value="alpha/beta hydrolase"/>
    <property type="match status" value="2"/>
</dbReference>
<feature type="signal peptide" evidence="1">
    <location>
        <begin position="1"/>
        <end position="29"/>
    </location>
</feature>
<dbReference type="GO" id="GO:0016787">
    <property type="term" value="F:hydrolase activity"/>
    <property type="evidence" value="ECO:0007669"/>
    <property type="project" value="InterPro"/>
</dbReference>
<feature type="chain" id="PRO_5020686305" description="Phospholipase/carboxylesterase/thioesterase domain-containing protein" evidence="1">
    <location>
        <begin position="30"/>
        <end position="319"/>
    </location>
</feature>
<feature type="domain" description="Phospholipase/carboxylesterase/thioesterase" evidence="2">
    <location>
        <begin position="48"/>
        <end position="151"/>
    </location>
</feature>
<keyword evidence="1" id="KW-0732">Signal</keyword>
<evidence type="ECO:0000256" key="1">
    <source>
        <dbReference type="SAM" id="SignalP"/>
    </source>
</evidence>
<accession>A0A4S8IK90</accession>
<evidence type="ECO:0000313" key="3">
    <source>
        <dbReference type="EMBL" id="THU48823.1"/>
    </source>
</evidence>
<dbReference type="InterPro" id="IPR003140">
    <property type="entry name" value="PLipase/COase/thioEstase"/>
</dbReference>